<dbReference type="InterPro" id="IPR029044">
    <property type="entry name" value="Nucleotide-diphossugar_trans"/>
</dbReference>
<evidence type="ECO:0000256" key="8">
    <source>
        <dbReference type="ARBA" id="ARBA00022723"/>
    </source>
</evidence>
<evidence type="ECO:0000256" key="3">
    <source>
        <dbReference type="ARBA" id="ARBA00004922"/>
    </source>
</evidence>
<evidence type="ECO:0000256" key="16">
    <source>
        <dbReference type="ARBA" id="ARBA00049421"/>
    </source>
</evidence>
<keyword evidence="10" id="KW-1133">Transmembrane helix</keyword>
<keyword evidence="12" id="KW-0472">Membrane</keyword>
<dbReference type="GO" id="GO:0000139">
    <property type="term" value="C:Golgi membrane"/>
    <property type="evidence" value="ECO:0007669"/>
    <property type="project" value="UniProtKB-SubCell"/>
</dbReference>
<dbReference type="AlphaFoldDB" id="A0AA36NE49"/>
<keyword evidence="6" id="KW-0808">Transferase</keyword>
<dbReference type="GO" id="GO:0046872">
    <property type="term" value="F:metal ion binding"/>
    <property type="evidence" value="ECO:0007669"/>
    <property type="project" value="UniProtKB-KW"/>
</dbReference>
<organism evidence="18 19">
    <name type="scientific">Effrenium voratum</name>
    <dbReference type="NCBI Taxonomy" id="2562239"/>
    <lineage>
        <taxon>Eukaryota</taxon>
        <taxon>Sar</taxon>
        <taxon>Alveolata</taxon>
        <taxon>Dinophyceae</taxon>
        <taxon>Suessiales</taxon>
        <taxon>Symbiodiniaceae</taxon>
        <taxon>Effrenium</taxon>
    </lineage>
</organism>
<comment type="similarity">
    <text evidence="4">Belongs to the glycosyltransferase 13 family.</text>
</comment>
<evidence type="ECO:0000256" key="14">
    <source>
        <dbReference type="ARBA" id="ARBA00038949"/>
    </source>
</evidence>
<keyword evidence="9" id="KW-0735">Signal-anchor</keyword>
<accession>A0AA36NE49</accession>
<evidence type="ECO:0000256" key="5">
    <source>
        <dbReference type="ARBA" id="ARBA00022676"/>
    </source>
</evidence>
<dbReference type="InterPro" id="IPR004139">
    <property type="entry name" value="Glyco_trans_13"/>
</dbReference>
<dbReference type="Gene3D" id="3.90.550.10">
    <property type="entry name" value="Spore Coat Polysaccharide Biosynthesis Protein SpsA, Chain A"/>
    <property type="match status" value="1"/>
</dbReference>
<evidence type="ECO:0000256" key="7">
    <source>
        <dbReference type="ARBA" id="ARBA00022692"/>
    </source>
</evidence>
<dbReference type="PANTHER" id="PTHR10468">
    <property type="entry name" value="PROTEIN O-LINKED-MANNOSE BETA-1,2-N-ACETYLGLUCOSAMINYLTRANSFERASE 1/ALPHA-1,3-MANNOSYL-GLYCOPROTEIN 2-BETA-N-ACETYLGLUCOSAMINYLTRANSFERASE"/>
    <property type="match status" value="1"/>
</dbReference>
<evidence type="ECO:0000313" key="18">
    <source>
        <dbReference type="EMBL" id="CAJ1398843.1"/>
    </source>
</evidence>
<feature type="region of interest" description="Disordered" evidence="17">
    <location>
        <begin position="188"/>
        <end position="216"/>
    </location>
</feature>
<reference evidence="18" key="1">
    <citation type="submission" date="2023-08" db="EMBL/GenBank/DDBJ databases">
        <authorList>
            <person name="Chen Y."/>
            <person name="Shah S."/>
            <person name="Dougan E. K."/>
            <person name="Thang M."/>
            <person name="Chan C."/>
        </authorList>
    </citation>
    <scope>NUCLEOTIDE SEQUENCE</scope>
</reference>
<dbReference type="GO" id="GO:0003827">
    <property type="term" value="F:alpha-1,3-mannosylglycoprotein 2-beta-N-acetylglucosaminyltransferase activity"/>
    <property type="evidence" value="ECO:0007669"/>
    <property type="project" value="UniProtKB-EC"/>
</dbReference>
<dbReference type="Pfam" id="PF03071">
    <property type="entry name" value="GNT-I"/>
    <property type="match status" value="1"/>
</dbReference>
<evidence type="ECO:0000256" key="11">
    <source>
        <dbReference type="ARBA" id="ARBA00023034"/>
    </source>
</evidence>
<dbReference type="InterPro" id="IPR052261">
    <property type="entry name" value="Glycosyltransferase_13"/>
</dbReference>
<sequence length="663" mass="73144">MLLQLRLVGPPGRQELNQAFQRLVHHPKLPPDGPAKSAFTGAGIEALVEADAARPPARPALPVPSTAELARQLADMEKAQAETLRLLPTDQPPARRVARPSHADPDHFSFRGCDWHRHAGTFLGEHLGAGLERSLVDAQEMCADAGAACAGVTCAAPATRCTARRGLPYLAKSPTQQEVSFTKTCPDFETAPPTARSTPSSPTQGAVTEPARASQQALRPEELPVVVIAHNRPDCLEKCLKALAELEEVQQVRVAVSLDDPASFGTMEAVVHKFMNSFAAEIWHKTAYVGDRGPLHSNTAVSKISEHFRFALAESFGRRGFEFAVFLENDLLVAPDFLWLFRASAWLLKEDPSLFCVSAWNDNGVPSLVSNEKRLFRTDYFPGLGWMIQNTTWSLLKEEWPRFPSTGWDHWLRHGSGLFPRECIVPEVSRTHHFDTRGTNVKAGSSMAKKLSGMSTSKLKPKELGDLSYLLSDRYEEELRASLHQAIEITEQNLPALARNQVYLLPFLRRDYKKLAARLQLTEAQPRTGHRGVIDTRDPRSGARLFLVDRAKSSNLPVAQKAAPHAKRQVQKAAPAESCEAFCNRNGMHCSDLELEFINNCATLRQHFPCEEGCGHQVGQEIPCYVHDAQKDTGKQCLVTDDAIPLCSAKNAATTRLCSCIPS</sequence>
<evidence type="ECO:0000256" key="15">
    <source>
        <dbReference type="ARBA" id="ARBA00041712"/>
    </source>
</evidence>
<dbReference type="PANTHER" id="PTHR10468:SF0">
    <property type="entry name" value="ALPHA-1,3-MANNOSYL-GLYCOPROTEIN 2-BETA-N-ACETYLGLUCOSAMINYLTRANSFERASE"/>
    <property type="match status" value="1"/>
</dbReference>
<comment type="cofactor">
    <cofactor evidence="1">
        <name>Mn(2+)</name>
        <dbReference type="ChEBI" id="CHEBI:29035"/>
    </cofactor>
</comment>
<comment type="caution">
    <text evidence="18">The sequence shown here is derived from an EMBL/GenBank/DDBJ whole genome shotgun (WGS) entry which is preliminary data.</text>
</comment>
<dbReference type="EC" id="2.4.1.101" evidence="14"/>
<keyword evidence="7" id="KW-0812">Transmembrane</keyword>
<dbReference type="FunFam" id="3.90.550.10:FF:000252">
    <property type="entry name" value="Protein O-linked-mannose beta-1,2-N-acetylglucosaminyltransferase 1"/>
    <property type="match status" value="1"/>
</dbReference>
<dbReference type="SUPFAM" id="SSF53448">
    <property type="entry name" value="Nucleotide-diphospho-sugar transferases"/>
    <property type="match status" value="1"/>
</dbReference>
<comment type="subcellular location">
    <subcellularLocation>
        <location evidence="2">Golgi apparatus membrane</location>
        <topology evidence="2">Single-pass type II membrane protein</topology>
    </subcellularLocation>
</comment>
<proteinExistence type="inferred from homology"/>
<keyword evidence="5" id="KW-0328">Glycosyltransferase</keyword>
<keyword evidence="19" id="KW-1185">Reference proteome</keyword>
<keyword evidence="11" id="KW-0333">Golgi apparatus</keyword>
<evidence type="ECO:0000256" key="6">
    <source>
        <dbReference type="ARBA" id="ARBA00022679"/>
    </source>
</evidence>
<name>A0AA36NE49_9DINO</name>
<evidence type="ECO:0000256" key="2">
    <source>
        <dbReference type="ARBA" id="ARBA00004323"/>
    </source>
</evidence>
<keyword evidence="8" id="KW-0479">Metal-binding</keyword>
<keyword evidence="13" id="KW-0464">Manganese</keyword>
<evidence type="ECO:0000256" key="13">
    <source>
        <dbReference type="ARBA" id="ARBA00023211"/>
    </source>
</evidence>
<comment type="pathway">
    <text evidence="3">Protein modification; protein glycosylation.</text>
</comment>
<evidence type="ECO:0000256" key="12">
    <source>
        <dbReference type="ARBA" id="ARBA00023136"/>
    </source>
</evidence>
<dbReference type="Proteomes" id="UP001178507">
    <property type="component" value="Unassembled WGS sequence"/>
</dbReference>
<dbReference type="EMBL" id="CAUJNA010003312">
    <property type="protein sequence ID" value="CAJ1398843.1"/>
    <property type="molecule type" value="Genomic_DNA"/>
</dbReference>
<feature type="compositionally biased region" description="Low complexity" evidence="17">
    <location>
        <begin position="190"/>
        <end position="203"/>
    </location>
</feature>
<evidence type="ECO:0000256" key="9">
    <source>
        <dbReference type="ARBA" id="ARBA00022968"/>
    </source>
</evidence>
<evidence type="ECO:0000256" key="1">
    <source>
        <dbReference type="ARBA" id="ARBA00001936"/>
    </source>
</evidence>
<evidence type="ECO:0000313" key="19">
    <source>
        <dbReference type="Proteomes" id="UP001178507"/>
    </source>
</evidence>
<protein>
    <recommendedName>
        <fullName evidence="14">alpha-1,3-mannosyl-glycoprotein 2-beta-N-acetylglucosaminyltransferase</fullName>
        <ecNumber evidence="14">2.4.1.101</ecNumber>
    </recommendedName>
    <alternativeName>
        <fullName evidence="15">N-glycosyl-oligosaccharide-glycoprotein N-acetylglucosaminyltransferase I</fullName>
    </alternativeName>
</protein>
<evidence type="ECO:0000256" key="4">
    <source>
        <dbReference type="ARBA" id="ARBA00006492"/>
    </source>
</evidence>
<evidence type="ECO:0000256" key="10">
    <source>
        <dbReference type="ARBA" id="ARBA00022989"/>
    </source>
</evidence>
<comment type="catalytic activity">
    <reaction evidence="16">
        <text>N(4)-(alpha-D-Man-(1-&gt;3)-[alpha-D-Man-(1-&gt;3)-[alpha-D-Man-(1-&gt;6)]-alpha-D-Man-(1-&gt;6)]-beta-D-Man-(1-&gt;4)-beta-D-GlcNAc-(1-&gt;4)-beta-D-GlcNAc)-L-asparaginyl-[protein] (N-glucan mannose isomer 5A1,2) + UDP-N-acetyl-alpha-D-glucosamine = N(4)-{beta-D-GlcNAc-(1-&gt;2)-alpha-D-Man-(1-&gt;3)-[alpha-D-Man-(1-&gt;3)-[alpha-D-Man-(1-&gt;6)]-alpha-D-Man-(1-&gt;6)]-beta-D-Man-(1-&gt;4)-beta-D-GlcNAc-(1-&gt;4)-beta-D-GlcNAc}-L-asparaginyl-[protein] + UDP + H(+)</text>
        <dbReference type="Rhea" id="RHEA:11456"/>
        <dbReference type="Rhea" id="RHEA-COMP:14367"/>
        <dbReference type="Rhea" id="RHEA-COMP:14368"/>
        <dbReference type="ChEBI" id="CHEBI:15378"/>
        <dbReference type="ChEBI" id="CHEBI:57705"/>
        <dbReference type="ChEBI" id="CHEBI:58223"/>
        <dbReference type="ChEBI" id="CHEBI:59087"/>
        <dbReference type="ChEBI" id="CHEBI:60625"/>
        <dbReference type="EC" id="2.4.1.101"/>
    </reaction>
</comment>
<evidence type="ECO:0000256" key="17">
    <source>
        <dbReference type="SAM" id="MobiDB-lite"/>
    </source>
</evidence>
<gene>
    <name evidence="18" type="ORF">EVOR1521_LOCUS22505</name>
</gene>